<accession>A0A821XVH9</accession>
<dbReference type="Proteomes" id="UP000663880">
    <property type="component" value="Unassembled WGS sequence"/>
</dbReference>
<dbReference type="AlphaFoldDB" id="A0A821XVH9"/>
<protein>
    <submittedName>
        <fullName evidence="1">Uncharacterized protein</fullName>
    </submittedName>
</protein>
<organism evidence="1 2">
    <name type="scientific">Pieris macdunnoughi</name>
    <dbReference type="NCBI Taxonomy" id="345717"/>
    <lineage>
        <taxon>Eukaryota</taxon>
        <taxon>Metazoa</taxon>
        <taxon>Ecdysozoa</taxon>
        <taxon>Arthropoda</taxon>
        <taxon>Hexapoda</taxon>
        <taxon>Insecta</taxon>
        <taxon>Pterygota</taxon>
        <taxon>Neoptera</taxon>
        <taxon>Endopterygota</taxon>
        <taxon>Lepidoptera</taxon>
        <taxon>Glossata</taxon>
        <taxon>Ditrysia</taxon>
        <taxon>Papilionoidea</taxon>
        <taxon>Pieridae</taxon>
        <taxon>Pierinae</taxon>
        <taxon>Pieris</taxon>
    </lineage>
</organism>
<keyword evidence="2" id="KW-1185">Reference proteome</keyword>
<dbReference type="OrthoDB" id="7481296at2759"/>
<proteinExistence type="predicted"/>
<dbReference type="EMBL" id="CAJOBZ010000075">
    <property type="protein sequence ID" value="CAF4952854.1"/>
    <property type="molecule type" value="Genomic_DNA"/>
</dbReference>
<comment type="caution">
    <text evidence="1">The sequence shown here is derived from an EMBL/GenBank/DDBJ whole genome shotgun (WGS) entry which is preliminary data.</text>
</comment>
<evidence type="ECO:0000313" key="2">
    <source>
        <dbReference type="Proteomes" id="UP000663880"/>
    </source>
</evidence>
<reference evidence="1" key="1">
    <citation type="submission" date="2021-02" db="EMBL/GenBank/DDBJ databases">
        <authorList>
            <person name="Steward A R."/>
        </authorList>
    </citation>
    <scope>NUCLEOTIDE SEQUENCE</scope>
</reference>
<gene>
    <name evidence="1" type="ORF">PMACD_LOCUS15861</name>
</gene>
<sequence>MTCRDDGCIWQVTCGVECVSVRVARVCASVPGGLPLAASLAAALHLYDNYFLFVFVEESARLADRRFSEPSSIVTDSPSRWNTFVPLAPPRGLDAGSHQSTTAIKYNIKYKTKVEWSVAMKRFISDF</sequence>
<evidence type="ECO:0000313" key="1">
    <source>
        <dbReference type="EMBL" id="CAF4952854.1"/>
    </source>
</evidence>
<name>A0A821XVH9_9NEOP</name>